<protein>
    <submittedName>
        <fullName evidence="1">Uncharacterized protein</fullName>
    </submittedName>
</protein>
<proteinExistence type="evidence at transcript level"/>
<organism evidence="1">
    <name type="scientific">Desmodus rotundus</name>
    <name type="common">Vampire bat</name>
    <dbReference type="NCBI Taxonomy" id="9430"/>
    <lineage>
        <taxon>Eukaryota</taxon>
        <taxon>Metazoa</taxon>
        <taxon>Chordata</taxon>
        <taxon>Craniata</taxon>
        <taxon>Vertebrata</taxon>
        <taxon>Euteleostomi</taxon>
        <taxon>Mammalia</taxon>
        <taxon>Eutheria</taxon>
        <taxon>Laurasiatheria</taxon>
        <taxon>Chiroptera</taxon>
        <taxon>Yangochiroptera</taxon>
        <taxon>Phyllostomidae</taxon>
        <taxon>Desmodontinae</taxon>
        <taxon>Desmodus</taxon>
    </lineage>
</organism>
<feature type="non-terminal residue" evidence="1">
    <location>
        <position position="1"/>
    </location>
</feature>
<sequence length="122" mass="13630">IFVISHSFKGQEFKTVSSGSLMRLQTSYWLGLQSSEGLTVDGGFASKFTPVIVGQTQFLTGCWPVPCHPGLSIWCLSVLKSQQLACPRDSDLRRQNQYRSHIFNNLVSEVTHLCFCHILLAP</sequence>
<accession>K9IQA9</accession>
<dbReference type="AlphaFoldDB" id="K9IQA9"/>
<evidence type="ECO:0000313" key="1">
    <source>
        <dbReference type="EMBL" id="JAA50513.1"/>
    </source>
</evidence>
<dbReference type="EMBL" id="GABZ01003012">
    <property type="protein sequence ID" value="JAA50513.1"/>
    <property type="molecule type" value="mRNA"/>
</dbReference>
<reference evidence="1" key="1">
    <citation type="submission" date="2012-11" db="EMBL/GenBank/DDBJ databases">
        <title>The Vampirome: Transcriptome and Proteome Analysis of the Submandibular and Accessory Glands of the Vampire Bat and Vector of Human Rabies, Desmodus rotundus.</title>
        <authorList>
            <person name="Francischetti I.M.B."/>
            <person name="Assumpcao T.C.F."/>
            <person name="Ma D."/>
            <person name="Vicente E.C."/>
            <person name="Ribeiro J.M.C."/>
        </authorList>
    </citation>
    <scope>NUCLEOTIDE SEQUENCE</scope>
    <source>
        <tissue evidence="1">Salivary gland</tissue>
    </source>
</reference>
<name>K9IQA9_DESRO</name>